<dbReference type="InterPro" id="IPR020945">
    <property type="entry name" value="DMSO/NO3_reduct_chaperone"/>
</dbReference>
<evidence type="ECO:0000256" key="1">
    <source>
        <dbReference type="ARBA" id="ARBA00023063"/>
    </source>
</evidence>
<dbReference type="AlphaFoldDB" id="A0AAW8JI08"/>
<dbReference type="PANTHER" id="PTHR43680">
    <property type="entry name" value="NITRATE REDUCTASE MOLYBDENUM COFACTOR ASSEMBLY CHAPERONE"/>
    <property type="match status" value="1"/>
</dbReference>
<dbReference type="Proteomes" id="UP001243195">
    <property type="component" value="Unassembled WGS sequence"/>
</dbReference>
<reference evidence="2" key="1">
    <citation type="submission" date="2023-08" db="EMBL/GenBank/DDBJ databases">
        <title>Emergence of clinically-relevant ST2 carbapenem-resistant Acinetobacter baumannii strains in hospital sewages in Zhejiang, East of China.</title>
        <authorList>
            <person name="Kaichao C."/>
            <person name="Zhang R."/>
        </authorList>
    </citation>
    <scope>NUCLEOTIDE SEQUENCE</scope>
    <source>
        <strain evidence="2">M-SY-60</strain>
    </source>
</reference>
<proteinExistence type="predicted"/>
<protein>
    <submittedName>
        <fullName evidence="2">Nitrate reductase molybdenum cofactor assembly chaperone</fullName>
    </submittedName>
</protein>
<organism evidence="2 3">
    <name type="scientific">Acinetobacter gerneri</name>
    <dbReference type="NCBI Taxonomy" id="202952"/>
    <lineage>
        <taxon>Bacteria</taxon>
        <taxon>Pseudomonadati</taxon>
        <taxon>Pseudomonadota</taxon>
        <taxon>Gammaproteobacteria</taxon>
        <taxon>Moraxellales</taxon>
        <taxon>Moraxellaceae</taxon>
        <taxon>Acinetobacter</taxon>
    </lineage>
</organism>
<dbReference type="GO" id="GO:0051082">
    <property type="term" value="F:unfolded protein binding"/>
    <property type="evidence" value="ECO:0007669"/>
    <property type="project" value="InterPro"/>
</dbReference>
<accession>A0AAW8JI08</accession>
<dbReference type="GO" id="GO:0042128">
    <property type="term" value="P:nitrate assimilation"/>
    <property type="evidence" value="ECO:0007669"/>
    <property type="project" value="UniProtKB-KW"/>
</dbReference>
<dbReference type="GO" id="GO:0051131">
    <property type="term" value="P:chaperone-mediated protein complex assembly"/>
    <property type="evidence" value="ECO:0007669"/>
    <property type="project" value="InterPro"/>
</dbReference>
<dbReference type="InterPro" id="IPR003765">
    <property type="entry name" value="NO3_reductase_chaperone_NarJ"/>
</dbReference>
<dbReference type="Pfam" id="PF02613">
    <property type="entry name" value="Nitrate_red_del"/>
    <property type="match status" value="1"/>
</dbReference>
<dbReference type="GO" id="GO:0016530">
    <property type="term" value="F:metallochaperone activity"/>
    <property type="evidence" value="ECO:0007669"/>
    <property type="project" value="TreeGrafter"/>
</dbReference>
<dbReference type="NCBIfam" id="TIGR00684">
    <property type="entry name" value="narJ"/>
    <property type="match status" value="1"/>
</dbReference>
<dbReference type="RefSeq" id="WP_308955980.1">
    <property type="nucleotide sequence ID" value="NZ_JAVICY010000008.1"/>
</dbReference>
<comment type="caution">
    <text evidence="2">The sequence shown here is derived from an EMBL/GenBank/DDBJ whole genome shotgun (WGS) entry which is preliminary data.</text>
</comment>
<gene>
    <name evidence="2" type="primary">narJ</name>
    <name evidence="2" type="ORF">RFH51_09320</name>
</gene>
<dbReference type="EMBL" id="JAVIDA010000010">
    <property type="protein sequence ID" value="MDQ9071657.1"/>
    <property type="molecule type" value="Genomic_DNA"/>
</dbReference>
<dbReference type="InterPro" id="IPR036411">
    <property type="entry name" value="TorD-like_sf"/>
</dbReference>
<evidence type="ECO:0000313" key="2">
    <source>
        <dbReference type="EMBL" id="MDQ9071657.1"/>
    </source>
</evidence>
<dbReference type="SUPFAM" id="SSF89155">
    <property type="entry name" value="TorD-like"/>
    <property type="match status" value="1"/>
</dbReference>
<dbReference type="Gene3D" id="1.10.3480.10">
    <property type="entry name" value="TorD-like"/>
    <property type="match status" value="1"/>
</dbReference>
<evidence type="ECO:0000313" key="3">
    <source>
        <dbReference type="Proteomes" id="UP001243195"/>
    </source>
</evidence>
<dbReference type="PANTHER" id="PTHR43680:SF2">
    <property type="entry name" value="NITRATE REDUCTASE MOLYBDENUM COFACTOR ASSEMBLY CHAPERONE NARJ"/>
    <property type="match status" value="1"/>
</dbReference>
<sequence>MNPYKLLSVLLSYPSAELQQALQTEISFVSDQTHAWQSKLKELIDYLTQTDLITIQENYVTTFDRNSKHSLHLFEHLHGEHRDRGDAMVNLLHEYQAQGFEPTGYELPDYLPLFLEFLSLQDKNQAADLLSEAVHVIQYIADKLHEHNSIYASVLDLAVNLSPIAPVPLKVTPIRDMDEALETFGPNPKGVEPLLNSQINDVQIIKISPSQKRTGAI</sequence>
<keyword evidence="1" id="KW-0534">Nitrate assimilation</keyword>
<name>A0AAW8JI08_9GAMM</name>